<dbReference type="SUPFAM" id="SSF53850">
    <property type="entry name" value="Periplasmic binding protein-like II"/>
    <property type="match status" value="1"/>
</dbReference>
<protein>
    <submittedName>
        <fullName evidence="6">LysR substrate binding domain protein</fullName>
    </submittedName>
</protein>
<gene>
    <name evidence="6" type="ORF">HMPREF0731_0327</name>
</gene>
<evidence type="ECO:0000256" key="3">
    <source>
        <dbReference type="ARBA" id="ARBA00023125"/>
    </source>
</evidence>
<keyword evidence="2" id="KW-0805">Transcription regulation</keyword>
<organism evidence="6 7">
    <name type="scientific">Pseudoroseomonas cervicalis ATCC 49957</name>
    <dbReference type="NCBI Taxonomy" id="525371"/>
    <lineage>
        <taxon>Bacteria</taxon>
        <taxon>Pseudomonadati</taxon>
        <taxon>Pseudomonadota</taxon>
        <taxon>Alphaproteobacteria</taxon>
        <taxon>Acetobacterales</taxon>
        <taxon>Roseomonadaceae</taxon>
        <taxon>Roseomonas</taxon>
    </lineage>
</organism>
<dbReference type="InterPro" id="IPR036390">
    <property type="entry name" value="WH_DNA-bd_sf"/>
</dbReference>
<dbReference type="Pfam" id="PF00126">
    <property type="entry name" value="HTH_1"/>
    <property type="match status" value="1"/>
</dbReference>
<accession>D5RGW8</accession>
<dbReference type="OrthoDB" id="9812435at2"/>
<evidence type="ECO:0000256" key="4">
    <source>
        <dbReference type="ARBA" id="ARBA00023163"/>
    </source>
</evidence>
<dbReference type="FunFam" id="3.40.190.290:FF:000001">
    <property type="entry name" value="Transcriptional regulator, LysR family"/>
    <property type="match status" value="1"/>
</dbReference>
<keyword evidence="7" id="KW-1185">Reference proteome</keyword>
<dbReference type="GO" id="GO:0043565">
    <property type="term" value="F:sequence-specific DNA binding"/>
    <property type="evidence" value="ECO:0007669"/>
    <property type="project" value="TreeGrafter"/>
</dbReference>
<feature type="domain" description="HTH lysR-type" evidence="5">
    <location>
        <begin position="3"/>
        <end position="60"/>
    </location>
</feature>
<dbReference type="InterPro" id="IPR005119">
    <property type="entry name" value="LysR_subst-bd"/>
</dbReference>
<reference evidence="6 7" key="1">
    <citation type="submission" date="2010-04" db="EMBL/GenBank/DDBJ databases">
        <authorList>
            <person name="Qin X."/>
            <person name="Bachman B."/>
            <person name="Battles P."/>
            <person name="Bell A."/>
            <person name="Bess C."/>
            <person name="Bickham C."/>
            <person name="Chaboub L."/>
            <person name="Chen D."/>
            <person name="Coyle M."/>
            <person name="Deiros D.R."/>
            <person name="Dinh H."/>
            <person name="Forbes L."/>
            <person name="Fowler G."/>
            <person name="Francisco L."/>
            <person name="Fu Q."/>
            <person name="Gubbala S."/>
            <person name="Hale W."/>
            <person name="Han Y."/>
            <person name="Hemphill L."/>
            <person name="Highlander S.K."/>
            <person name="Hirani K."/>
            <person name="Hogues M."/>
            <person name="Jackson L."/>
            <person name="Jakkamsetti A."/>
            <person name="Javaid M."/>
            <person name="Jiang H."/>
            <person name="Korchina V."/>
            <person name="Kovar C."/>
            <person name="Lara F."/>
            <person name="Lee S."/>
            <person name="Mata R."/>
            <person name="Mathew T."/>
            <person name="Moen C."/>
            <person name="Morales K."/>
            <person name="Munidasa M."/>
            <person name="Nazareth L."/>
            <person name="Ngo R."/>
            <person name="Nguyen L."/>
            <person name="Okwuonu G."/>
            <person name="Ongeri F."/>
            <person name="Patil S."/>
            <person name="Petrosino J."/>
            <person name="Pham C."/>
            <person name="Pham P."/>
            <person name="Pu L.-L."/>
            <person name="Puazo M."/>
            <person name="Raj R."/>
            <person name="Reid J."/>
            <person name="Rouhana J."/>
            <person name="Saada N."/>
            <person name="Shang Y."/>
            <person name="Simmons D."/>
            <person name="Thornton R."/>
            <person name="Warren J."/>
            <person name="Weissenberger G."/>
            <person name="Zhang J."/>
            <person name="Zhang L."/>
            <person name="Zhou C."/>
            <person name="Zhu D."/>
            <person name="Muzny D."/>
            <person name="Worley K."/>
            <person name="Gibbs R."/>
        </authorList>
    </citation>
    <scope>NUCLEOTIDE SEQUENCE [LARGE SCALE GENOMIC DNA]</scope>
    <source>
        <strain evidence="6 7">ATCC 49957</strain>
    </source>
</reference>
<dbReference type="PROSITE" id="PS50931">
    <property type="entry name" value="HTH_LYSR"/>
    <property type="match status" value="1"/>
</dbReference>
<dbReference type="GO" id="GO:0006351">
    <property type="term" value="P:DNA-templated transcription"/>
    <property type="evidence" value="ECO:0007669"/>
    <property type="project" value="TreeGrafter"/>
</dbReference>
<evidence type="ECO:0000313" key="7">
    <source>
        <dbReference type="Proteomes" id="UP000005324"/>
    </source>
</evidence>
<evidence type="ECO:0000259" key="5">
    <source>
        <dbReference type="PROSITE" id="PS50931"/>
    </source>
</evidence>
<dbReference type="AlphaFoldDB" id="D5RGW8"/>
<dbReference type="PANTHER" id="PTHR30537">
    <property type="entry name" value="HTH-TYPE TRANSCRIPTIONAL REGULATOR"/>
    <property type="match status" value="1"/>
</dbReference>
<dbReference type="PANTHER" id="PTHR30537:SF81">
    <property type="entry name" value="TRANSCRIPTIONAL REGULATOR-RELATED"/>
    <property type="match status" value="1"/>
</dbReference>
<dbReference type="InterPro" id="IPR036388">
    <property type="entry name" value="WH-like_DNA-bd_sf"/>
</dbReference>
<keyword evidence="3" id="KW-0238">DNA-binding</keyword>
<dbReference type="Pfam" id="PF03466">
    <property type="entry name" value="LysR_substrate"/>
    <property type="match status" value="1"/>
</dbReference>
<proteinExistence type="inferred from homology"/>
<dbReference type="Gene3D" id="3.40.190.290">
    <property type="match status" value="1"/>
</dbReference>
<dbReference type="GO" id="GO:0003700">
    <property type="term" value="F:DNA-binding transcription factor activity"/>
    <property type="evidence" value="ECO:0007669"/>
    <property type="project" value="InterPro"/>
</dbReference>
<dbReference type="EMBL" id="ADVL01000063">
    <property type="protein sequence ID" value="EFH13447.1"/>
    <property type="molecule type" value="Genomic_DNA"/>
</dbReference>
<dbReference type="SUPFAM" id="SSF46785">
    <property type="entry name" value="Winged helix' DNA-binding domain"/>
    <property type="match status" value="1"/>
</dbReference>
<evidence type="ECO:0000256" key="2">
    <source>
        <dbReference type="ARBA" id="ARBA00023015"/>
    </source>
</evidence>
<dbReference type="FunFam" id="1.10.10.10:FF:000001">
    <property type="entry name" value="LysR family transcriptional regulator"/>
    <property type="match status" value="1"/>
</dbReference>
<evidence type="ECO:0000256" key="1">
    <source>
        <dbReference type="ARBA" id="ARBA00009437"/>
    </source>
</evidence>
<dbReference type="CDD" id="cd08422">
    <property type="entry name" value="PBP2_CrgA_like"/>
    <property type="match status" value="1"/>
</dbReference>
<dbReference type="InterPro" id="IPR000847">
    <property type="entry name" value="LysR_HTH_N"/>
</dbReference>
<comment type="similarity">
    <text evidence="1">Belongs to the LysR transcriptional regulatory family.</text>
</comment>
<dbReference type="Proteomes" id="UP000005324">
    <property type="component" value="Unassembled WGS sequence"/>
</dbReference>
<comment type="caution">
    <text evidence="6">The sequence shown here is derived from an EMBL/GenBank/DDBJ whole genome shotgun (WGS) entry which is preliminary data.</text>
</comment>
<dbReference type="RefSeq" id="WP_007005578.1">
    <property type="nucleotide sequence ID" value="NZ_GG770783.1"/>
</dbReference>
<dbReference type="InterPro" id="IPR058163">
    <property type="entry name" value="LysR-type_TF_proteobact-type"/>
</dbReference>
<evidence type="ECO:0000313" key="6">
    <source>
        <dbReference type="EMBL" id="EFH13447.1"/>
    </source>
</evidence>
<sequence>MRPDVDALATFLQVVDSGSVTAAAARLGLAKSVVSKRVAQLEAQLSTQLLNRARRHVAPTEAGALLAERARALLAQLDTVADEVMARSGKLSGQLRLAAPLSFGTRHLGPLIAGFMRDYPEIEVVLDLDDRHVDLQAGAYDLGLRIGRLADSALRARRLGLSRRVLCCSPDYAARHGRPRSLEALAAHSCLGYANAAAGHLWRFVPGDGGAPRSLVLRGRLTANSGEALLEAACAGIGLVVLPRFLMAAPLREGRLVELDIPGWVPEPDNIQLVYPPTQALPLKTRTLIEYLAERIREPFPWDTAFAPDGSAAV</sequence>
<dbReference type="HOGENOM" id="CLU_039613_16_2_5"/>
<name>D5RGW8_9PROT</name>
<keyword evidence="4" id="KW-0804">Transcription</keyword>
<dbReference type="Gene3D" id="1.10.10.10">
    <property type="entry name" value="Winged helix-like DNA-binding domain superfamily/Winged helix DNA-binding domain"/>
    <property type="match status" value="1"/>
</dbReference>